<dbReference type="Proteomes" id="UP001153069">
    <property type="component" value="Unassembled WGS sequence"/>
</dbReference>
<dbReference type="PANTHER" id="PTHR11062:SF73">
    <property type="entry name" value="EXOSTOSIN-LIKE 3"/>
    <property type="match status" value="1"/>
</dbReference>
<evidence type="ECO:0000313" key="5">
    <source>
        <dbReference type="Proteomes" id="UP001153069"/>
    </source>
</evidence>
<evidence type="ECO:0000256" key="2">
    <source>
        <dbReference type="SAM" id="Phobius"/>
    </source>
</evidence>
<keyword evidence="2" id="KW-1133">Transmembrane helix</keyword>
<reference evidence="4" key="1">
    <citation type="submission" date="2020-06" db="EMBL/GenBank/DDBJ databases">
        <authorList>
            <consortium name="Plant Systems Biology data submission"/>
        </authorList>
    </citation>
    <scope>NUCLEOTIDE SEQUENCE</scope>
    <source>
        <strain evidence="4">D6</strain>
    </source>
</reference>
<dbReference type="InterPro" id="IPR040911">
    <property type="entry name" value="Exostosin_GT47"/>
</dbReference>
<feature type="domain" description="Exostosin GT47" evidence="3">
    <location>
        <begin position="257"/>
        <end position="470"/>
    </location>
</feature>
<proteinExistence type="inferred from homology"/>
<evidence type="ECO:0000313" key="4">
    <source>
        <dbReference type="EMBL" id="CAB9500731.1"/>
    </source>
</evidence>
<keyword evidence="2" id="KW-0472">Membrane</keyword>
<keyword evidence="2" id="KW-0812">Transmembrane</keyword>
<dbReference type="InterPro" id="IPR004263">
    <property type="entry name" value="Exostosin"/>
</dbReference>
<gene>
    <name evidence="4" type="ORF">SEMRO_90_G047470.1</name>
</gene>
<dbReference type="PANTHER" id="PTHR11062">
    <property type="entry name" value="EXOSTOSIN HEPARAN SULFATE GLYCOSYLTRANSFERASE -RELATED"/>
    <property type="match status" value="1"/>
</dbReference>
<name>A0A9N8DHH2_9STRA</name>
<dbReference type="AlphaFoldDB" id="A0A9N8DHH2"/>
<dbReference type="GO" id="GO:0016757">
    <property type="term" value="F:glycosyltransferase activity"/>
    <property type="evidence" value="ECO:0007669"/>
    <property type="project" value="InterPro"/>
</dbReference>
<dbReference type="EMBL" id="CAICTM010000089">
    <property type="protein sequence ID" value="CAB9500731.1"/>
    <property type="molecule type" value="Genomic_DNA"/>
</dbReference>
<comment type="similarity">
    <text evidence="1">Belongs to the glycosyltransferase 47 family.</text>
</comment>
<sequence length="556" mass="64249">MVISKQLSKRTHQTNRIKRFYRSFSNEQKLLIGTVLVATSIPLTLLWLVSNHDPATTDLLTAAQKYTRIELEKGEEGALEWNPRLYERPGQKWDDFSIGKSCRWNSYRNQKTDTQEGSWHCIDCGLSVEDACKPLQRRGICSPFNMLNWDADRPRKRSHFRTQAMDVASGWVTTHATHPTNYEQAPCTSDLALPCFNLTRCPTDDEPMKVYFHNPERNAHLTYTVDLAAKKLPGEIMLTTNHSEGCLFVVSEYSFKSKEEMIHNPLYMAGQNHFAWNSGVFFGAHGDRPHPHHFNFEFAALASGGFTDAQFRPGYDMSMHLPQVWKRPNETSHLDMHRPRRLLLSFKGAIDTFNVKQAIPFEHHRWLALEYWETAPDVFVDARCVYDNVEYSSKQDQESYGELLLNSTFVFAPGGGGANSFRFQESLAADAIPVVVSYVVLPFSPEIDWMGCVVKVSEARIPDLPRILRNIPESEVQARRERCRLLYRGLLGREQDINGDWDMAPHYSHTFLFALKIWRQRIRKAHYMRELMGELDDLVLHASMYEKEFKTNEPFQ</sequence>
<feature type="transmembrane region" description="Helical" evidence="2">
    <location>
        <begin position="30"/>
        <end position="49"/>
    </location>
</feature>
<keyword evidence="5" id="KW-1185">Reference proteome</keyword>
<dbReference type="Pfam" id="PF03016">
    <property type="entry name" value="Exostosin_GT47"/>
    <property type="match status" value="1"/>
</dbReference>
<organism evidence="4 5">
    <name type="scientific">Seminavis robusta</name>
    <dbReference type="NCBI Taxonomy" id="568900"/>
    <lineage>
        <taxon>Eukaryota</taxon>
        <taxon>Sar</taxon>
        <taxon>Stramenopiles</taxon>
        <taxon>Ochrophyta</taxon>
        <taxon>Bacillariophyta</taxon>
        <taxon>Bacillariophyceae</taxon>
        <taxon>Bacillariophycidae</taxon>
        <taxon>Naviculales</taxon>
        <taxon>Naviculaceae</taxon>
        <taxon>Seminavis</taxon>
    </lineage>
</organism>
<evidence type="ECO:0000259" key="3">
    <source>
        <dbReference type="Pfam" id="PF03016"/>
    </source>
</evidence>
<dbReference type="OrthoDB" id="46921at2759"/>
<comment type="caution">
    <text evidence="4">The sequence shown here is derived from an EMBL/GenBank/DDBJ whole genome shotgun (WGS) entry which is preliminary data.</text>
</comment>
<evidence type="ECO:0000256" key="1">
    <source>
        <dbReference type="ARBA" id="ARBA00010271"/>
    </source>
</evidence>
<accession>A0A9N8DHH2</accession>
<protein>
    <submittedName>
        <fullName evidence="4">Exostosin-1</fullName>
    </submittedName>
</protein>